<reference evidence="1 2" key="1">
    <citation type="submission" date="2018-08" db="EMBL/GenBank/DDBJ databases">
        <title>Comparative analysis of Burkholderia isolates from Puerto Rico.</title>
        <authorList>
            <person name="Hall C."/>
            <person name="Sahl J."/>
            <person name="Wagner D."/>
        </authorList>
    </citation>
    <scope>NUCLEOTIDE SEQUENCE [LARGE SCALE GENOMIC DNA]</scope>
    <source>
        <strain evidence="1 2">Bp8966</strain>
    </source>
</reference>
<gene>
    <name evidence="1" type="ORF">DF017_11945</name>
</gene>
<organism evidence="1 2">
    <name type="scientific">Burkholderia stagnalis</name>
    <dbReference type="NCBI Taxonomy" id="1503054"/>
    <lineage>
        <taxon>Bacteria</taxon>
        <taxon>Pseudomonadati</taxon>
        <taxon>Pseudomonadota</taxon>
        <taxon>Betaproteobacteria</taxon>
        <taxon>Burkholderiales</taxon>
        <taxon>Burkholderiaceae</taxon>
        <taxon>Burkholderia</taxon>
        <taxon>Burkholderia cepacia complex</taxon>
    </lineage>
</organism>
<keyword evidence="2" id="KW-1185">Reference proteome</keyword>
<protein>
    <submittedName>
        <fullName evidence="1">Uncharacterized protein</fullName>
    </submittedName>
</protein>
<accession>A0ABX9YT13</accession>
<sequence length="83" mass="9153">MEAILTELDDRNVLAATQLCRLLEQLDAALSQSAAYAPADLERQLARVRSALGRRPGEVQKLARKRTRIRPVIDASAAHATLF</sequence>
<dbReference type="EMBL" id="QTPM01000012">
    <property type="protein sequence ID" value="RQY93752.1"/>
    <property type="molecule type" value="Genomic_DNA"/>
</dbReference>
<comment type="caution">
    <text evidence="1">The sequence shown here is derived from an EMBL/GenBank/DDBJ whole genome shotgun (WGS) entry which is preliminary data.</text>
</comment>
<evidence type="ECO:0000313" key="2">
    <source>
        <dbReference type="Proteomes" id="UP000281098"/>
    </source>
</evidence>
<name>A0ABX9YT13_9BURK</name>
<evidence type="ECO:0000313" key="1">
    <source>
        <dbReference type="EMBL" id="RQY93752.1"/>
    </source>
</evidence>
<proteinExistence type="predicted"/>
<dbReference type="Proteomes" id="UP000281098">
    <property type="component" value="Unassembled WGS sequence"/>
</dbReference>